<feature type="transmembrane region" description="Helical" evidence="8">
    <location>
        <begin position="442"/>
        <end position="467"/>
    </location>
</feature>
<feature type="transmembrane region" description="Helical" evidence="8">
    <location>
        <begin position="192"/>
        <end position="213"/>
    </location>
</feature>
<feature type="transmembrane region" description="Helical" evidence="8">
    <location>
        <begin position="289"/>
        <end position="317"/>
    </location>
</feature>
<dbReference type="EMBL" id="JAODUO010001230">
    <property type="protein sequence ID" value="KAK2168450.1"/>
    <property type="molecule type" value="Genomic_DNA"/>
</dbReference>
<dbReference type="PRINTS" id="PR00176">
    <property type="entry name" value="NANEUSMPORT"/>
</dbReference>
<feature type="transmembrane region" description="Helical" evidence="8">
    <location>
        <begin position="225"/>
        <end position="250"/>
    </location>
</feature>
<feature type="binding site" evidence="6">
    <location>
        <position position="199"/>
    </location>
    <ligand>
        <name>Na(+)</name>
        <dbReference type="ChEBI" id="CHEBI:29101"/>
        <label>1</label>
    </ligand>
</feature>
<dbReference type="GO" id="GO:0005886">
    <property type="term" value="C:plasma membrane"/>
    <property type="evidence" value="ECO:0007669"/>
    <property type="project" value="TreeGrafter"/>
</dbReference>
<feature type="transmembrane region" description="Helical" evidence="8">
    <location>
        <begin position="20"/>
        <end position="45"/>
    </location>
</feature>
<feature type="disulfide bond" evidence="7">
    <location>
        <begin position="57"/>
        <end position="66"/>
    </location>
</feature>
<feature type="transmembrane region" description="Helical" evidence="8">
    <location>
        <begin position="112"/>
        <end position="133"/>
    </location>
</feature>
<keyword evidence="6" id="KW-0479">Metal-binding</keyword>
<evidence type="ECO:0000256" key="3">
    <source>
        <dbReference type="ARBA" id="ARBA00022692"/>
    </source>
</evidence>
<evidence type="ECO:0000256" key="2">
    <source>
        <dbReference type="ARBA" id="ARBA00022448"/>
    </source>
</evidence>
<accession>A0AAD9KD10</accession>
<keyword evidence="7" id="KW-1015">Disulfide bond</keyword>
<feature type="transmembrane region" description="Helical" evidence="8">
    <location>
        <begin position="403"/>
        <end position="422"/>
    </location>
</feature>
<feature type="binding site" evidence="6">
    <location>
        <position position="297"/>
    </location>
    <ligand>
        <name>Na(+)</name>
        <dbReference type="ChEBI" id="CHEBI:29101"/>
        <label>1</label>
    </ligand>
</feature>
<dbReference type="PROSITE" id="PS50267">
    <property type="entry name" value="NA_NEUROTRAN_SYMP_3"/>
    <property type="match status" value="1"/>
</dbReference>
<keyword evidence="10" id="KW-1185">Reference proteome</keyword>
<proteinExistence type="predicted"/>
<dbReference type="InterPro" id="IPR000175">
    <property type="entry name" value="Na/ntran_symport"/>
</dbReference>
<feature type="transmembrane region" description="Helical" evidence="8">
    <location>
        <begin position="154"/>
        <end position="172"/>
    </location>
</feature>
<feature type="binding site" evidence="6">
    <location>
        <position position="301"/>
    </location>
    <ligand>
        <name>Na(+)</name>
        <dbReference type="ChEBI" id="CHEBI:29101"/>
        <label>1</label>
    </ligand>
</feature>
<feature type="transmembrane region" description="Helical" evidence="8">
    <location>
        <begin position="365"/>
        <end position="383"/>
    </location>
</feature>
<name>A0AAD9KD10_RIDPI</name>
<evidence type="ECO:0000256" key="5">
    <source>
        <dbReference type="ARBA" id="ARBA00023136"/>
    </source>
</evidence>
<evidence type="ECO:0000256" key="1">
    <source>
        <dbReference type="ARBA" id="ARBA00004141"/>
    </source>
</evidence>
<evidence type="ECO:0000256" key="6">
    <source>
        <dbReference type="PIRSR" id="PIRSR600175-1"/>
    </source>
</evidence>
<dbReference type="SUPFAM" id="SSF161070">
    <property type="entry name" value="SNF-like"/>
    <property type="match status" value="1"/>
</dbReference>
<organism evidence="9 10">
    <name type="scientific">Ridgeia piscesae</name>
    <name type="common">Tubeworm</name>
    <dbReference type="NCBI Taxonomy" id="27915"/>
    <lineage>
        <taxon>Eukaryota</taxon>
        <taxon>Metazoa</taxon>
        <taxon>Spiralia</taxon>
        <taxon>Lophotrochozoa</taxon>
        <taxon>Annelida</taxon>
        <taxon>Polychaeta</taxon>
        <taxon>Sedentaria</taxon>
        <taxon>Canalipalpata</taxon>
        <taxon>Sabellida</taxon>
        <taxon>Siboglinidae</taxon>
        <taxon>Ridgeia</taxon>
    </lineage>
</organism>
<evidence type="ECO:0000256" key="8">
    <source>
        <dbReference type="SAM" id="Phobius"/>
    </source>
</evidence>
<evidence type="ECO:0000256" key="7">
    <source>
        <dbReference type="PIRSR" id="PIRSR600175-2"/>
    </source>
</evidence>
<evidence type="ECO:0000256" key="4">
    <source>
        <dbReference type="ARBA" id="ARBA00022989"/>
    </source>
</evidence>
<protein>
    <submittedName>
        <fullName evidence="9">Uncharacterized protein</fullName>
    </submittedName>
</protein>
<dbReference type="PANTHER" id="PTHR11616">
    <property type="entry name" value="SODIUM/CHLORIDE DEPENDENT TRANSPORTER"/>
    <property type="match status" value="1"/>
</dbReference>
<dbReference type="PANTHER" id="PTHR11616:SF325">
    <property type="entry name" value="TRANSPORTER"/>
    <property type="match status" value="1"/>
</dbReference>
<dbReference type="PROSITE" id="PS00754">
    <property type="entry name" value="NA_NEUROTRAN_SYMP_2"/>
    <property type="match status" value="1"/>
</dbReference>
<feature type="binding site" evidence="6">
    <location>
        <position position="231"/>
    </location>
    <ligand>
        <name>Na(+)</name>
        <dbReference type="ChEBI" id="CHEBI:29101"/>
        <label>1</label>
    </ligand>
</feature>
<feature type="transmembrane region" description="Helical" evidence="8">
    <location>
        <begin position="329"/>
        <end position="353"/>
    </location>
</feature>
<dbReference type="InterPro" id="IPR037272">
    <property type="entry name" value="SNS_sf"/>
</dbReference>
<keyword evidence="5 8" id="KW-0472">Membrane</keyword>
<dbReference type="GO" id="GO:0005332">
    <property type="term" value="F:gamma-aminobutyric acid:sodium:chloride symporter activity"/>
    <property type="evidence" value="ECO:0007669"/>
    <property type="project" value="TreeGrafter"/>
</dbReference>
<dbReference type="GO" id="GO:0046872">
    <property type="term" value="F:metal ion binding"/>
    <property type="evidence" value="ECO:0007669"/>
    <property type="project" value="UniProtKB-KW"/>
</dbReference>
<evidence type="ECO:0000313" key="9">
    <source>
        <dbReference type="EMBL" id="KAK2168450.1"/>
    </source>
</evidence>
<feature type="binding site" evidence="6">
    <location>
        <position position="300"/>
    </location>
    <ligand>
        <name>Na(+)</name>
        <dbReference type="ChEBI" id="CHEBI:29101"/>
        <label>1</label>
    </ligand>
</feature>
<evidence type="ECO:0000313" key="10">
    <source>
        <dbReference type="Proteomes" id="UP001209878"/>
    </source>
</evidence>
<dbReference type="Proteomes" id="UP001209878">
    <property type="component" value="Unassembled WGS sequence"/>
</dbReference>
<keyword evidence="6" id="KW-0915">Sodium</keyword>
<gene>
    <name evidence="9" type="ORF">NP493_1231g00038</name>
</gene>
<dbReference type="AlphaFoldDB" id="A0AAD9KD10"/>
<sequence length="517" mass="57788">MSLGGIKAWTICPIFQGIGWATTVTVFFLNCYYNVILTWSFYYLFSSFTTRLPWDSCDNYWNTANCSTFSAANRAANSTANSSRWIDSTTEFWERKVLGISNSLTEVGTIKWDLALCLLFAWLVILVCIWNGIKTSGKVMYFTATSPYILMTILLIRGCMLPGALNGITYYLKPNMSKLLHMQASATVWVDAGTQIFFSSSIGFGALTALGSYNQFKHDSYRDSLIFAATNSATSIYSGFIIFSVLGFMAHEQGISDVGLVAESGPGLAFIAYPKAVSQMPAAPLWSGVFFFMLILLGLDSQFVGVEGFITACVDTFPYLQKTTRRRHVFLICTCLVKFIIGLSMVTNGGMYVFQLMDYYSGSRILLLIACFECIAIAWIYGINRFYDNVQMMLGYRPSRYMWICWVVLSPCFCMTIFLMSIVEYSELDYKRPTGTYVYPDWAVGIGWSLAAASAVCIPAVAVYNTVSVRMSGKPWKTVLQPKGLKPHQLRPEDITHQGTDGLDNSVHEQKSMFTAL</sequence>
<keyword evidence="3 8" id="KW-0812">Transmembrane</keyword>
<keyword evidence="2" id="KW-0813">Transport</keyword>
<comment type="subcellular location">
    <subcellularLocation>
        <location evidence="1">Membrane</location>
        <topology evidence="1">Multi-pass membrane protein</topology>
    </subcellularLocation>
</comment>
<comment type="caution">
    <text evidence="9">The sequence shown here is derived from an EMBL/GenBank/DDBJ whole genome shotgun (WGS) entry which is preliminary data.</text>
</comment>
<dbReference type="Pfam" id="PF00209">
    <property type="entry name" value="SNF"/>
    <property type="match status" value="1"/>
</dbReference>
<keyword evidence="4 8" id="KW-1133">Transmembrane helix</keyword>
<reference evidence="9" key="1">
    <citation type="journal article" date="2023" name="Mol. Biol. Evol.">
        <title>Third-Generation Sequencing Reveals the Adaptive Role of the Epigenome in Three Deep-Sea Polychaetes.</title>
        <authorList>
            <person name="Perez M."/>
            <person name="Aroh O."/>
            <person name="Sun Y."/>
            <person name="Lan Y."/>
            <person name="Juniper S.K."/>
            <person name="Young C.R."/>
            <person name="Angers B."/>
            <person name="Qian P.Y."/>
        </authorList>
    </citation>
    <scope>NUCLEOTIDE SEQUENCE</scope>
    <source>
        <strain evidence="9">R07B-5</strain>
    </source>
</reference>